<keyword evidence="7" id="KW-0406">Ion transport</keyword>
<protein>
    <submittedName>
        <fullName evidence="12">Potassium transporter</fullName>
    </submittedName>
</protein>
<evidence type="ECO:0000313" key="12">
    <source>
        <dbReference type="EMBL" id="PAV08253.1"/>
    </source>
</evidence>
<comment type="caution">
    <text evidence="12">The sequence shown here is derived from an EMBL/GenBank/DDBJ whole genome shotgun (WGS) entry which is preliminary data.</text>
</comment>
<feature type="transmembrane region" description="Helical" evidence="10">
    <location>
        <begin position="315"/>
        <end position="335"/>
    </location>
</feature>
<evidence type="ECO:0000313" key="13">
    <source>
        <dbReference type="Proteomes" id="UP000217528"/>
    </source>
</evidence>
<dbReference type="InterPro" id="IPR006153">
    <property type="entry name" value="Cation/H_exchanger_TM"/>
</dbReference>
<dbReference type="OrthoDB" id="71361at2157"/>
<dbReference type="GO" id="GO:1902600">
    <property type="term" value="P:proton transmembrane transport"/>
    <property type="evidence" value="ECO:0007669"/>
    <property type="project" value="InterPro"/>
</dbReference>
<dbReference type="Pfam" id="PF00999">
    <property type="entry name" value="Na_H_Exchanger"/>
    <property type="match status" value="1"/>
</dbReference>
<dbReference type="InterPro" id="IPR038770">
    <property type="entry name" value="Na+/solute_symporter_sf"/>
</dbReference>
<gene>
    <name evidence="12" type="ORF">ASJ82_03420</name>
</gene>
<keyword evidence="13" id="KW-1185">Reference proteome</keyword>
<dbReference type="GO" id="GO:0006814">
    <property type="term" value="P:sodium ion transport"/>
    <property type="evidence" value="ECO:0007669"/>
    <property type="project" value="UniProtKB-KW"/>
</dbReference>
<dbReference type="Proteomes" id="UP000217528">
    <property type="component" value="Unassembled WGS sequence"/>
</dbReference>
<dbReference type="Gene3D" id="1.20.1530.20">
    <property type="match status" value="1"/>
</dbReference>
<evidence type="ECO:0000256" key="1">
    <source>
        <dbReference type="ARBA" id="ARBA00004141"/>
    </source>
</evidence>
<accession>A0A2A2HGA0</accession>
<evidence type="ECO:0000256" key="9">
    <source>
        <dbReference type="ARBA" id="ARBA00023201"/>
    </source>
</evidence>
<evidence type="ECO:0000256" key="8">
    <source>
        <dbReference type="ARBA" id="ARBA00023136"/>
    </source>
</evidence>
<proteinExistence type="predicted"/>
<evidence type="ECO:0000256" key="7">
    <source>
        <dbReference type="ARBA" id="ARBA00023065"/>
    </source>
</evidence>
<reference evidence="12 13" key="1">
    <citation type="journal article" date="2017" name="BMC Genomics">
        <title>Genomic analysis of methanogenic archaea reveals a shift towards energy conservation.</title>
        <authorList>
            <person name="Gilmore S.P."/>
            <person name="Henske J.K."/>
            <person name="Sexton J.A."/>
            <person name="Solomon K.V."/>
            <person name="Seppala S."/>
            <person name="Yoo J.I."/>
            <person name="Huyett L.M."/>
            <person name="Pressman A."/>
            <person name="Cogan J.Z."/>
            <person name="Kivenson V."/>
            <person name="Peng X."/>
            <person name="Tan Y."/>
            <person name="Valentine D.L."/>
            <person name="O'Malley M.A."/>
        </authorList>
    </citation>
    <scope>NUCLEOTIDE SEQUENCE [LARGE SCALE GENOMIC DNA]</scope>
    <source>
        <strain evidence="12 13">1R-7</strain>
    </source>
</reference>
<evidence type="ECO:0000256" key="6">
    <source>
        <dbReference type="ARBA" id="ARBA00023053"/>
    </source>
</evidence>
<feature type="transmembrane region" description="Helical" evidence="10">
    <location>
        <begin position="83"/>
        <end position="104"/>
    </location>
</feature>
<keyword evidence="6" id="KW-0915">Sodium</keyword>
<feature type="transmembrane region" description="Helical" evidence="10">
    <location>
        <begin position="261"/>
        <end position="294"/>
    </location>
</feature>
<dbReference type="PANTHER" id="PTHR43562:SF3">
    <property type="entry name" value="SODIUM ION_PROTON EXCHANGER (EUROFUNG)"/>
    <property type="match status" value="1"/>
</dbReference>
<feature type="transmembrane region" description="Helical" evidence="10">
    <location>
        <begin position="6"/>
        <end position="23"/>
    </location>
</feature>
<feature type="domain" description="Cation/H+ exchanger transmembrane" evidence="11">
    <location>
        <begin position="14"/>
        <end position="362"/>
    </location>
</feature>
<feature type="transmembrane region" description="Helical" evidence="10">
    <location>
        <begin position="210"/>
        <end position="241"/>
    </location>
</feature>
<evidence type="ECO:0000259" key="11">
    <source>
        <dbReference type="Pfam" id="PF00999"/>
    </source>
</evidence>
<evidence type="ECO:0000256" key="3">
    <source>
        <dbReference type="ARBA" id="ARBA00022449"/>
    </source>
</evidence>
<feature type="transmembrane region" description="Helical" evidence="10">
    <location>
        <begin position="51"/>
        <end position="71"/>
    </location>
</feature>
<feature type="transmembrane region" description="Helical" evidence="10">
    <location>
        <begin position="347"/>
        <end position="364"/>
    </location>
</feature>
<feature type="transmembrane region" description="Helical" evidence="10">
    <location>
        <begin position="170"/>
        <end position="189"/>
    </location>
</feature>
<dbReference type="EMBL" id="LMVN01000001">
    <property type="protein sequence ID" value="PAV08253.1"/>
    <property type="molecule type" value="Genomic_DNA"/>
</dbReference>
<keyword evidence="5 10" id="KW-1133">Transmembrane helix</keyword>
<keyword evidence="2" id="KW-0813">Transport</keyword>
<evidence type="ECO:0000256" key="4">
    <source>
        <dbReference type="ARBA" id="ARBA00022692"/>
    </source>
</evidence>
<feature type="transmembrane region" description="Helical" evidence="10">
    <location>
        <begin position="144"/>
        <end position="164"/>
    </location>
</feature>
<feature type="transmembrane region" description="Helical" evidence="10">
    <location>
        <begin position="110"/>
        <end position="132"/>
    </location>
</feature>
<evidence type="ECO:0000256" key="10">
    <source>
        <dbReference type="SAM" id="Phobius"/>
    </source>
</evidence>
<keyword evidence="9" id="KW-0739">Sodium transport</keyword>
<keyword evidence="3" id="KW-0050">Antiport</keyword>
<name>A0A2A2HGA0_9EURY</name>
<dbReference type="AlphaFoldDB" id="A0A2A2HGA0"/>
<dbReference type="GO" id="GO:0016020">
    <property type="term" value="C:membrane"/>
    <property type="evidence" value="ECO:0007669"/>
    <property type="project" value="UniProtKB-SubCell"/>
</dbReference>
<keyword evidence="4 10" id="KW-0812">Transmembrane</keyword>
<dbReference type="GO" id="GO:0015297">
    <property type="term" value="F:antiporter activity"/>
    <property type="evidence" value="ECO:0007669"/>
    <property type="project" value="UniProtKB-KW"/>
</dbReference>
<organism evidence="12 13">
    <name type="scientific">Methanosphaera cuniculi</name>
    <dbReference type="NCBI Taxonomy" id="1077256"/>
    <lineage>
        <taxon>Archaea</taxon>
        <taxon>Methanobacteriati</taxon>
        <taxon>Methanobacteriota</taxon>
        <taxon>Methanomada group</taxon>
        <taxon>Methanobacteria</taxon>
        <taxon>Methanobacteriales</taxon>
        <taxon>Methanobacteriaceae</taxon>
        <taxon>Methanosphaera</taxon>
    </lineage>
</organism>
<evidence type="ECO:0000256" key="5">
    <source>
        <dbReference type="ARBA" id="ARBA00022989"/>
    </source>
</evidence>
<comment type="subcellular location">
    <subcellularLocation>
        <location evidence="1">Membrane</location>
        <topology evidence="1">Multi-pass membrane protein</topology>
    </subcellularLocation>
</comment>
<keyword evidence="8 10" id="KW-0472">Membrane</keyword>
<evidence type="ECO:0000256" key="2">
    <source>
        <dbReference type="ARBA" id="ARBA00022448"/>
    </source>
</evidence>
<dbReference type="PANTHER" id="PTHR43562">
    <property type="entry name" value="NAPA-TYPE SODIUM/HYDROGEN ANTIPORTER"/>
    <property type="match status" value="1"/>
</dbReference>
<sequence>MVVADFFPLVLAVLILLSSFISVKLSFSVSVIEIVLGIIAGNLGLLQPESWMVYIAGIGGMLLTFLAGTEIDFDIVRRNIKTCLGIGIGSFLISFIFVFLFAYYSFRWGFVASLLTATALSETSIAIVYSVILDHGLSGKNMGTILMGSTFIINVCTALTLSVLFMKQDIYTLIFIIASVVILAFAYKFSDVLFESKTFSMQRNEIEIKYVILLIILLMFFATLGGGQALLPVFLLGALLSKPFSENNKNNMIERLQIVVFSVITPIFFIIGGTKVSIPIILSAFSLFIALFAVRQVAKFIGAYPVIRRALSRNQIYITLILSTGLTFGLVAALYGETNNLITTTEYSIITGVLILSAIIPTIIGDRFYAPSEEDLYDDEKELISENEG</sequence>